<proteinExistence type="predicted"/>
<dbReference type="PANTHER" id="PTHR46411">
    <property type="entry name" value="FAMILY ATPASE, PUTATIVE-RELATED"/>
    <property type="match status" value="1"/>
</dbReference>
<feature type="domain" description="AAA+ ATPase" evidence="2">
    <location>
        <begin position="365"/>
        <end position="492"/>
    </location>
</feature>
<name>A0A1S8ABD0_ROSNE</name>
<protein>
    <submittedName>
        <fullName evidence="3">Putative AAA family ATPase</fullName>
    </submittedName>
</protein>
<dbReference type="STRING" id="77044.A0A1S8ABD0"/>
<dbReference type="Gene3D" id="3.40.50.300">
    <property type="entry name" value="P-loop containing nucleotide triphosphate hydrolases"/>
    <property type="match status" value="1"/>
</dbReference>
<dbReference type="Pfam" id="PF00004">
    <property type="entry name" value="AAA"/>
    <property type="match status" value="1"/>
</dbReference>
<sequence length="745" mass="85239">MVNPTELGVAELTALIKDLHCLTRFMDGYIEPAMMTRQQDHVFFSDLWFVYPARSLIYIKDKKVPHKIWKVIQRTGGRWGYKTPRKGPTGDYMDSTQCFSPFVIDCFHLDYDGARYVHTYRQIQIDHFEGHQPVMSLPAIPIDVAQKAGFVDRQALVKRGKEFVECTQPSHRQYAGRNQILRPNGAKLHDVEIDIPENATRHAEWIESEVMVDFERALQEMPGWRPGINDLELYKTKEEVKTHRGVEIDNVWDSKLSEHVLYEEWTKIQLWDKARTHPTEDEDLLLLPDRVFAFVFRTRKWACLRIGTDKDSQETLTVKHRRKEPWLHLQLPDGHKRLIQSLVESHSADRGSSNVEFDLIRAKGKGLIILLHGVPGVGKTSTAECAAEAYNRPLLPITCGDLGSSPREVEKKLDEAFQLAQLWDCVLLLDEADIFLAQRSENDIARNALVSVFLRVLEYYEGILFLTTNRVGVFDEAFKSRIHLPLYYPPLEWKFAKQIWCTCLERLASSTVVEFDKEDILAYAETFFDKQNAKNSKIGPVWNGRQIRNAFQSAVALAGYQRAGDRFRLEREHFERVSKVSNEFNYYIWSIKTETDADKASRWGFRYDAFEVDETIHMKSVQPVAPTGMGGITFRPQFGNPGSIGMPLMNNPSQGPLQQGSFFNGMIPQPGAGPAGFTGMSNPTTNPTGGIIGSHLSQTGQGQLNQQFQQQAYQQQAYQQPTQQAYQQPTQQAYQQPIQLAHQQH</sequence>
<dbReference type="SUPFAM" id="SSF52540">
    <property type="entry name" value="P-loop containing nucleoside triphosphate hydrolases"/>
    <property type="match status" value="1"/>
</dbReference>
<evidence type="ECO:0000256" key="1">
    <source>
        <dbReference type="SAM" id="MobiDB-lite"/>
    </source>
</evidence>
<dbReference type="InterPro" id="IPR027417">
    <property type="entry name" value="P-loop_NTPase"/>
</dbReference>
<organism evidence="3">
    <name type="scientific">Rosellinia necatrix</name>
    <name type="common">White root-rot fungus</name>
    <dbReference type="NCBI Taxonomy" id="77044"/>
    <lineage>
        <taxon>Eukaryota</taxon>
        <taxon>Fungi</taxon>
        <taxon>Dikarya</taxon>
        <taxon>Ascomycota</taxon>
        <taxon>Pezizomycotina</taxon>
        <taxon>Sordariomycetes</taxon>
        <taxon>Xylariomycetidae</taxon>
        <taxon>Xylariales</taxon>
        <taxon>Xylariaceae</taxon>
        <taxon>Rosellinia</taxon>
    </lineage>
</organism>
<evidence type="ECO:0000313" key="4">
    <source>
        <dbReference type="Proteomes" id="UP000054516"/>
    </source>
</evidence>
<dbReference type="GO" id="GO:0016887">
    <property type="term" value="F:ATP hydrolysis activity"/>
    <property type="evidence" value="ECO:0007669"/>
    <property type="project" value="InterPro"/>
</dbReference>
<dbReference type="PANTHER" id="PTHR46411:SF2">
    <property type="entry name" value="AAA+ ATPASE DOMAIN-CONTAINING PROTEIN"/>
    <property type="match status" value="1"/>
</dbReference>
<dbReference type="InterPro" id="IPR054289">
    <property type="entry name" value="DUF7025"/>
</dbReference>
<dbReference type="Pfam" id="PF22942">
    <property type="entry name" value="DUF7025"/>
    <property type="match status" value="1"/>
</dbReference>
<dbReference type="EMBL" id="DF977537">
    <property type="protein sequence ID" value="GAW27235.1"/>
    <property type="molecule type" value="Genomic_DNA"/>
</dbReference>
<dbReference type="OMA" id="IDCFHLD"/>
<dbReference type="GO" id="GO:0005524">
    <property type="term" value="F:ATP binding"/>
    <property type="evidence" value="ECO:0007669"/>
    <property type="project" value="InterPro"/>
</dbReference>
<dbReference type="Proteomes" id="UP000054516">
    <property type="component" value="Unassembled WGS sequence"/>
</dbReference>
<dbReference type="OrthoDB" id="10042665at2759"/>
<reference evidence="3" key="1">
    <citation type="submission" date="2016-03" db="EMBL/GenBank/DDBJ databases">
        <title>Draft genome sequence of Rosellinia necatrix.</title>
        <authorList>
            <person name="Kanematsu S."/>
        </authorList>
    </citation>
    <scope>NUCLEOTIDE SEQUENCE [LARGE SCALE GENOMIC DNA]</scope>
    <source>
        <strain evidence="3">W97</strain>
    </source>
</reference>
<dbReference type="AlphaFoldDB" id="A0A1S8ABD0"/>
<dbReference type="InterPro" id="IPR056599">
    <property type="entry name" value="AAA_lid_fung"/>
</dbReference>
<gene>
    <name evidence="3" type="ORF">SAMD00023353_9200030</name>
</gene>
<evidence type="ECO:0000313" key="3">
    <source>
        <dbReference type="EMBL" id="GAW27235.1"/>
    </source>
</evidence>
<dbReference type="CDD" id="cd19481">
    <property type="entry name" value="RecA-like_protease"/>
    <property type="match status" value="1"/>
</dbReference>
<dbReference type="InterPro" id="IPR003959">
    <property type="entry name" value="ATPase_AAA_core"/>
</dbReference>
<accession>A0A1S8ABD0</accession>
<evidence type="ECO:0000259" key="2">
    <source>
        <dbReference type="SMART" id="SM00382"/>
    </source>
</evidence>
<dbReference type="InterPro" id="IPR003593">
    <property type="entry name" value="AAA+_ATPase"/>
</dbReference>
<keyword evidence="4" id="KW-1185">Reference proteome</keyword>
<feature type="compositionally biased region" description="Polar residues" evidence="1">
    <location>
        <begin position="679"/>
        <end position="688"/>
    </location>
</feature>
<feature type="region of interest" description="Disordered" evidence="1">
    <location>
        <begin position="674"/>
        <end position="698"/>
    </location>
</feature>
<dbReference type="SMART" id="SM00382">
    <property type="entry name" value="AAA"/>
    <property type="match status" value="1"/>
</dbReference>
<dbReference type="Pfam" id="PF23232">
    <property type="entry name" value="AAA_lid_13"/>
    <property type="match status" value="1"/>
</dbReference>